<dbReference type="PaxDb" id="449447-MAE_29630"/>
<dbReference type="AlphaFoldDB" id="B0JKJ6"/>
<name>B0JKJ6_MICAN</name>
<dbReference type="eggNOG" id="COG5421">
    <property type="taxonomic scope" value="Bacteria"/>
</dbReference>
<reference evidence="1 2" key="1">
    <citation type="journal article" date="2007" name="DNA Res.">
        <title>Complete genomic structure of the bloom-forming toxic cyanobacterium Microcystis aeruginosa NIES-843.</title>
        <authorList>
            <person name="Kaneko T."/>
            <person name="Nakajima N."/>
            <person name="Okamoto S."/>
            <person name="Suzuki I."/>
            <person name="Tanabe Y."/>
            <person name="Tamaoki M."/>
            <person name="Nakamura Y."/>
            <person name="Kasai F."/>
            <person name="Watanabe A."/>
            <person name="Kawashima K."/>
            <person name="Kishida Y."/>
            <person name="Ono A."/>
            <person name="Shimizu Y."/>
            <person name="Takahashi C."/>
            <person name="Minami C."/>
            <person name="Fujishiro T."/>
            <person name="Kohara M."/>
            <person name="Katoh M."/>
            <person name="Nakazaki N."/>
            <person name="Nakayama S."/>
            <person name="Yamada M."/>
            <person name="Tabata S."/>
            <person name="Watanabe M.M."/>
        </authorList>
    </citation>
    <scope>NUCLEOTIDE SEQUENCE [LARGE SCALE GENOMIC DNA]</scope>
    <source>
        <strain evidence="2">NIES-843 / IAM M-247</strain>
    </source>
</reference>
<evidence type="ECO:0000313" key="2">
    <source>
        <dbReference type="Proteomes" id="UP000001510"/>
    </source>
</evidence>
<accession>B0JKJ6</accession>
<organism evidence="1 2">
    <name type="scientific">Microcystis aeruginosa (strain NIES-843 / IAM M-2473)</name>
    <dbReference type="NCBI Taxonomy" id="449447"/>
    <lineage>
        <taxon>Bacteria</taxon>
        <taxon>Bacillati</taxon>
        <taxon>Cyanobacteriota</taxon>
        <taxon>Cyanophyceae</taxon>
        <taxon>Oscillatoriophycideae</taxon>
        <taxon>Chroococcales</taxon>
        <taxon>Microcystaceae</taxon>
        <taxon>Microcystis</taxon>
    </lineage>
</organism>
<protein>
    <submittedName>
        <fullName evidence="1">Transposase</fullName>
    </submittedName>
</protein>
<sequence length="98" mass="11012">MYIEKVPNRNSPPAVLLRESYREGEQVKKRTLANLSKLPDDIIDNLKLALKGATLSMTEGIPNHFEVIRSLPHGHVMAILETIKKLGLDKIINRTLAN</sequence>
<evidence type="ECO:0000313" key="1">
    <source>
        <dbReference type="EMBL" id="BAG02785.1"/>
    </source>
</evidence>
<keyword evidence="2" id="KW-1185">Reference proteome</keyword>
<dbReference type="HOGENOM" id="CLU_2142986_0_0_3"/>
<dbReference type="EMBL" id="AP009552">
    <property type="protein sequence ID" value="BAG02785.1"/>
    <property type="molecule type" value="Genomic_DNA"/>
</dbReference>
<gene>
    <name evidence="1" type="ordered locus">MAE_29630</name>
</gene>
<dbReference type="EnsemblBacteria" id="BAG02785">
    <property type="protein sequence ID" value="BAG02785"/>
    <property type="gene ID" value="MAE_29630"/>
</dbReference>
<dbReference type="Proteomes" id="UP000001510">
    <property type="component" value="Chromosome"/>
</dbReference>
<proteinExistence type="predicted"/>
<dbReference type="KEGG" id="mar:MAE_29630"/>